<feature type="transmembrane region" description="Helical" evidence="7">
    <location>
        <begin position="65"/>
        <end position="83"/>
    </location>
</feature>
<dbReference type="RefSeq" id="WP_106525215.1">
    <property type="nucleotide sequence ID" value="NZ_PYGD01000014.1"/>
</dbReference>
<dbReference type="InterPro" id="IPR049177">
    <property type="entry name" value="MgtC_SapB_SrpB_YhiD_N"/>
</dbReference>
<keyword evidence="4 7" id="KW-0812">Transmembrane</keyword>
<feature type="transmembrane region" description="Helical" evidence="7">
    <location>
        <begin position="115"/>
        <end position="137"/>
    </location>
</feature>
<dbReference type="Proteomes" id="UP000240572">
    <property type="component" value="Unassembled WGS sequence"/>
</dbReference>
<evidence type="ECO:0000256" key="5">
    <source>
        <dbReference type="ARBA" id="ARBA00022989"/>
    </source>
</evidence>
<evidence type="ECO:0000256" key="2">
    <source>
        <dbReference type="ARBA" id="ARBA00009298"/>
    </source>
</evidence>
<evidence type="ECO:0000256" key="3">
    <source>
        <dbReference type="ARBA" id="ARBA00022475"/>
    </source>
</evidence>
<evidence type="ECO:0000313" key="9">
    <source>
        <dbReference type="EMBL" id="PSK88857.1"/>
    </source>
</evidence>
<keyword evidence="6 7" id="KW-0472">Membrane</keyword>
<keyword evidence="3" id="KW-1003">Cell membrane</keyword>
<dbReference type="PANTHER" id="PTHR33778">
    <property type="entry name" value="PROTEIN MGTC"/>
    <property type="match status" value="1"/>
</dbReference>
<dbReference type="PRINTS" id="PR01837">
    <property type="entry name" value="MGTCSAPBPROT"/>
</dbReference>
<sequence>MEISRFLTDDIVRILIALLVGAIVGAEREYRSKSAGLRTMILVSLGSCLFTILSVRIGMPASADRIAANIITGIGFLGAGVIFKDDNRVSGITTATTIWMVAALGMAIGSGHFQAAMVGTAAVIIVLIFLSPMQTVIERLNRSRSYRIVSPYQHETLKKYEHLFKKYKLKADRGKQSRSGNTITGNWQVHGPEKAHEKMIHHLLNDPDIIEFDF</sequence>
<evidence type="ECO:0000256" key="6">
    <source>
        <dbReference type="ARBA" id="ARBA00023136"/>
    </source>
</evidence>
<dbReference type="InterPro" id="IPR003416">
    <property type="entry name" value="MgtC/SapB/SrpB/YhiD_fam"/>
</dbReference>
<feature type="domain" description="MgtC/SapB/SrpB/YhiD N-terminal" evidence="8">
    <location>
        <begin position="14"/>
        <end position="134"/>
    </location>
</feature>
<keyword evidence="5 7" id="KW-1133">Transmembrane helix</keyword>
<protein>
    <submittedName>
        <fullName evidence="9">Putative Mg2+ transporter-C (MgtC) family protein</fullName>
    </submittedName>
</protein>
<evidence type="ECO:0000259" key="8">
    <source>
        <dbReference type="Pfam" id="PF02308"/>
    </source>
</evidence>
<dbReference type="EMBL" id="PYGD01000014">
    <property type="protein sequence ID" value="PSK88857.1"/>
    <property type="molecule type" value="Genomic_DNA"/>
</dbReference>
<keyword evidence="10" id="KW-1185">Reference proteome</keyword>
<gene>
    <name evidence="9" type="ORF">B0I18_11469</name>
</gene>
<feature type="transmembrane region" description="Helical" evidence="7">
    <location>
        <begin position="37"/>
        <end position="59"/>
    </location>
</feature>
<feature type="transmembrane region" description="Helical" evidence="7">
    <location>
        <begin position="6"/>
        <end position="25"/>
    </location>
</feature>
<comment type="caution">
    <text evidence="9">The sequence shown here is derived from an EMBL/GenBank/DDBJ whole genome shotgun (WGS) entry which is preliminary data.</text>
</comment>
<feature type="transmembrane region" description="Helical" evidence="7">
    <location>
        <begin position="90"/>
        <end position="109"/>
    </location>
</feature>
<evidence type="ECO:0000256" key="1">
    <source>
        <dbReference type="ARBA" id="ARBA00004651"/>
    </source>
</evidence>
<evidence type="ECO:0000313" key="10">
    <source>
        <dbReference type="Proteomes" id="UP000240572"/>
    </source>
</evidence>
<dbReference type="AlphaFoldDB" id="A0A2P8CV79"/>
<dbReference type="Pfam" id="PF02308">
    <property type="entry name" value="MgtC"/>
    <property type="match status" value="1"/>
</dbReference>
<dbReference type="PANTHER" id="PTHR33778:SF1">
    <property type="entry name" value="MAGNESIUM TRANSPORTER YHID-RELATED"/>
    <property type="match status" value="1"/>
</dbReference>
<comment type="subcellular location">
    <subcellularLocation>
        <location evidence="1">Cell membrane</location>
        <topology evidence="1">Multi-pass membrane protein</topology>
    </subcellularLocation>
</comment>
<comment type="similarity">
    <text evidence="2">Belongs to the MgtC/SapB family.</text>
</comment>
<accession>A0A2P8CV79</accession>
<proteinExistence type="inferred from homology"/>
<dbReference type="GO" id="GO:0005886">
    <property type="term" value="C:plasma membrane"/>
    <property type="evidence" value="ECO:0007669"/>
    <property type="project" value="UniProtKB-SubCell"/>
</dbReference>
<reference evidence="9 10" key="1">
    <citation type="submission" date="2018-03" db="EMBL/GenBank/DDBJ databases">
        <title>Genomic Encyclopedia of Type Strains, Phase III (KMG-III): the genomes of soil and plant-associated and newly described type strains.</title>
        <authorList>
            <person name="Whitman W."/>
        </authorList>
    </citation>
    <scope>NUCLEOTIDE SEQUENCE [LARGE SCALE GENOMIC DNA]</scope>
    <source>
        <strain evidence="9 10">CGMCC 1.12700</strain>
    </source>
</reference>
<dbReference type="OrthoDB" id="9811198at2"/>
<evidence type="ECO:0000256" key="4">
    <source>
        <dbReference type="ARBA" id="ARBA00022692"/>
    </source>
</evidence>
<evidence type="ECO:0000256" key="7">
    <source>
        <dbReference type="SAM" id="Phobius"/>
    </source>
</evidence>
<name>A0A2P8CV79_9BACT</name>
<organism evidence="9 10">
    <name type="scientific">Taibaiella chishuiensis</name>
    <dbReference type="NCBI Taxonomy" id="1434707"/>
    <lineage>
        <taxon>Bacteria</taxon>
        <taxon>Pseudomonadati</taxon>
        <taxon>Bacteroidota</taxon>
        <taxon>Chitinophagia</taxon>
        <taxon>Chitinophagales</taxon>
        <taxon>Chitinophagaceae</taxon>
        <taxon>Taibaiella</taxon>
    </lineage>
</organism>